<dbReference type="GO" id="GO:0008270">
    <property type="term" value="F:zinc ion binding"/>
    <property type="evidence" value="ECO:0007669"/>
    <property type="project" value="UniProtKB-KW"/>
</dbReference>
<evidence type="ECO:0000256" key="3">
    <source>
        <dbReference type="ARBA" id="ARBA00022679"/>
    </source>
</evidence>
<keyword evidence="10" id="KW-1185">Reference proteome</keyword>
<evidence type="ECO:0000256" key="4">
    <source>
        <dbReference type="ARBA" id="ARBA00022723"/>
    </source>
</evidence>
<keyword evidence="5" id="KW-0863">Zinc-finger</keyword>
<dbReference type="EMBL" id="JAYKXN010000006">
    <property type="protein sequence ID" value="KAK7277518.1"/>
    <property type="molecule type" value="Genomic_DNA"/>
</dbReference>
<dbReference type="SUPFAM" id="SSF57850">
    <property type="entry name" value="RING/U-box"/>
    <property type="match status" value="1"/>
</dbReference>
<dbReference type="Proteomes" id="UP001359559">
    <property type="component" value="Unassembled WGS sequence"/>
</dbReference>
<dbReference type="PANTHER" id="PTHR22937:SF209">
    <property type="entry name" value="RING-TYPE E3 UBIQUITIN TRANSFERASE"/>
    <property type="match status" value="1"/>
</dbReference>
<evidence type="ECO:0000256" key="1">
    <source>
        <dbReference type="ARBA" id="ARBA00000900"/>
    </source>
</evidence>
<keyword evidence="6" id="KW-0833">Ubl conjugation pathway</keyword>
<evidence type="ECO:0000313" key="10">
    <source>
        <dbReference type="Proteomes" id="UP001359559"/>
    </source>
</evidence>
<evidence type="ECO:0000256" key="2">
    <source>
        <dbReference type="ARBA" id="ARBA00012483"/>
    </source>
</evidence>
<dbReference type="PANTHER" id="PTHR22937">
    <property type="entry name" value="E3 UBIQUITIN-PROTEIN LIGASE RNF165"/>
    <property type="match status" value="1"/>
</dbReference>
<sequence length="97" mass="11356">MLHIRREHFKSAENTLENGECCCIFQDDYIHGEEDEKLNCKHKFHIGCIKQWPRRKNACPIRKQTTLVMNVVRDDADDDDDEGGGDDERDDKDNGDY</sequence>
<keyword evidence="4" id="KW-0479">Metal-binding</keyword>
<evidence type="ECO:0000256" key="6">
    <source>
        <dbReference type="ARBA" id="ARBA00022786"/>
    </source>
</evidence>
<organism evidence="9 10">
    <name type="scientific">Clitoria ternatea</name>
    <name type="common">Butterfly pea</name>
    <dbReference type="NCBI Taxonomy" id="43366"/>
    <lineage>
        <taxon>Eukaryota</taxon>
        <taxon>Viridiplantae</taxon>
        <taxon>Streptophyta</taxon>
        <taxon>Embryophyta</taxon>
        <taxon>Tracheophyta</taxon>
        <taxon>Spermatophyta</taxon>
        <taxon>Magnoliopsida</taxon>
        <taxon>eudicotyledons</taxon>
        <taxon>Gunneridae</taxon>
        <taxon>Pentapetalae</taxon>
        <taxon>rosids</taxon>
        <taxon>fabids</taxon>
        <taxon>Fabales</taxon>
        <taxon>Fabaceae</taxon>
        <taxon>Papilionoideae</taxon>
        <taxon>50 kb inversion clade</taxon>
        <taxon>NPAAA clade</taxon>
        <taxon>indigoferoid/millettioid clade</taxon>
        <taxon>Phaseoleae</taxon>
        <taxon>Clitoria</taxon>
    </lineage>
</organism>
<dbReference type="InterPro" id="IPR013083">
    <property type="entry name" value="Znf_RING/FYVE/PHD"/>
</dbReference>
<evidence type="ECO:0000313" key="9">
    <source>
        <dbReference type="EMBL" id="KAK7277518.1"/>
    </source>
</evidence>
<dbReference type="EC" id="2.3.2.27" evidence="2"/>
<evidence type="ECO:0000256" key="5">
    <source>
        <dbReference type="ARBA" id="ARBA00022771"/>
    </source>
</evidence>
<evidence type="ECO:0000256" key="7">
    <source>
        <dbReference type="ARBA" id="ARBA00022833"/>
    </source>
</evidence>
<comment type="caution">
    <text evidence="9">The sequence shown here is derived from an EMBL/GenBank/DDBJ whole genome shotgun (WGS) entry which is preliminary data.</text>
</comment>
<gene>
    <name evidence="9" type="ORF">RJT34_22532</name>
</gene>
<dbReference type="AlphaFoldDB" id="A0AAN9FT16"/>
<feature type="region of interest" description="Disordered" evidence="8">
    <location>
        <begin position="72"/>
        <end position="97"/>
    </location>
</feature>
<comment type="catalytic activity">
    <reaction evidence="1">
        <text>S-ubiquitinyl-[E2 ubiquitin-conjugating enzyme]-L-cysteine + [acceptor protein]-L-lysine = [E2 ubiquitin-conjugating enzyme]-L-cysteine + N(6)-ubiquitinyl-[acceptor protein]-L-lysine.</text>
        <dbReference type="EC" id="2.3.2.27"/>
    </reaction>
</comment>
<dbReference type="Gene3D" id="3.30.40.10">
    <property type="entry name" value="Zinc/RING finger domain, C3HC4 (zinc finger)"/>
    <property type="match status" value="1"/>
</dbReference>
<accession>A0AAN9FT16</accession>
<feature type="compositionally biased region" description="Acidic residues" evidence="8">
    <location>
        <begin position="75"/>
        <end position="90"/>
    </location>
</feature>
<evidence type="ECO:0000256" key="8">
    <source>
        <dbReference type="SAM" id="MobiDB-lite"/>
    </source>
</evidence>
<dbReference type="GO" id="GO:0061630">
    <property type="term" value="F:ubiquitin protein ligase activity"/>
    <property type="evidence" value="ECO:0007669"/>
    <property type="project" value="UniProtKB-EC"/>
</dbReference>
<protein>
    <recommendedName>
        <fullName evidence="2">RING-type E3 ubiquitin transferase</fullName>
        <ecNumber evidence="2">2.3.2.27</ecNumber>
    </recommendedName>
</protein>
<reference evidence="9 10" key="1">
    <citation type="submission" date="2024-01" db="EMBL/GenBank/DDBJ databases">
        <title>The genomes of 5 underutilized Papilionoideae crops provide insights into root nodulation and disease resistance.</title>
        <authorList>
            <person name="Yuan L."/>
        </authorList>
    </citation>
    <scope>NUCLEOTIDE SEQUENCE [LARGE SCALE GENOMIC DNA]</scope>
    <source>
        <strain evidence="9">LY-2023</strain>
        <tissue evidence="9">Leaf</tissue>
    </source>
</reference>
<keyword evidence="3" id="KW-0808">Transferase</keyword>
<dbReference type="InterPro" id="IPR045191">
    <property type="entry name" value="MBR1/2-like"/>
</dbReference>
<keyword evidence="7" id="KW-0862">Zinc</keyword>
<proteinExistence type="predicted"/>
<name>A0AAN9FT16_CLITE</name>